<evidence type="ECO:0000256" key="1">
    <source>
        <dbReference type="ARBA" id="ARBA00023125"/>
    </source>
</evidence>
<dbReference type="GO" id="GO:0030154">
    <property type="term" value="P:cell differentiation"/>
    <property type="evidence" value="ECO:0007669"/>
    <property type="project" value="TreeGrafter"/>
</dbReference>
<dbReference type="InterPro" id="IPR036910">
    <property type="entry name" value="HMG_box_dom_sf"/>
</dbReference>
<keyword evidence="2" id="KW-0804">Transcription</keyword>
<evidence type="ECO:0000313" key="6">
    <source>
        <dbReference type="EMBL" id="KAJ7350267.1"/>
    </source>
</evidence>
<organism evidence="6 7">
    <name type="scientific">Mycena albidolilacea</name>
    <dbReference type="NCBI Taxonomy" id="1033008"/>
    <lineage>
        <taxon>Eukaryota</taxon>
        <taxon>Fungi</taxon>
        <taxon>Dikarya</taxon>
        <taxon>Basidiomycota</taxon>
        <taxon>Agaricomycotina</taxon>
        <taxon>Agaricomycetes</taxon>
        <taxon>Agaricomycetidae</taxon>
        <taxon>Agaricales</taxon>
        <taxon>Marasmiineae</taxon>
        <taxon>Mycenaceae</taxon>
        <taxon>Mycena</taxon>
    </lineage>
</organism>
<feature type="region of interest" description="Disordered" evidence="4">
    <location>
        <begin position="385"/>
        <end position="455"/>
    </location>
</feature>
<evidence type="ECO:0000313" key="7">
    <source>
        <dbReference type="Proteomes" id="UP001218218"/>
    </source>
</evidence>
<dbReference type="SUPFAM" id="SSF47095">
    <property type="entry name" value="HMG-box"/>
    <property type="match status" value="1"/>
</dbReference>
<evidence type="ECO:0000256" key="3">
    <source>
        <dbReference type="PROSITE-ProRule" id="PRU00267"/>
    </source>
</evidence>
<evidence type="ECO:0000256" key="2">
    <source>
        <dbReference type="ARBA" id="ARBA00023163"/>
    </source>
</evidence>
<dbReference type="AlphaFoldDB" id="A0AAD7A614"/>
<proteinExistence type="predicted"/>
<feature type="compositionally biased region" description="Polar residues" evidence="4">
    <location>
        <begin position="208"/>
        <end position="242"/>
    </location>
</feature>
<dbReference type="GO" id="GO:0001228">
    <property type="term" value="F:DNA-binding transcription activator activity, RNA polymerase II-specific"/>
    <property type="evidence" value="ECO:0007669"/>
    <property type="project" value="TreeGrafter"/>
</dbReference>
<dbReference type="GO" id="GO:0000978">
    <property type="term" value="F:RNA polymerase II cis-regulatory region sequence-specific DNA binding"/>
    <property type="evidence" value="ECO:0007669"/>
    <property type="project" value="TreeGrafter"/>
</dbReference>
<keyword evidence="3" id="KW-0539">Nucleus</keyword>
<feature type="compositionally biased region" description="Basic and acidic residues" evidence="4">
    <location>
        <begin position="82"/>
        <end position="106"/>
    </location>
</feature>
<dbReference type="PANTHER" id="PTHR10270">
    <property type="entry name" value="SOX TRANSCRIPTION FACTOR"/>
    <property type="match status" value="1"/>
</dbReference>
<dbReference type="GO" id="GO:0005634">
    <property type="term" value="C:nucleus"/>
    <property type="evidence" value="ECO:0007669"/>
    <property type="project" value="UniProtKB-UniRule"/>
</dbReference>
<name>A0AAD7A614_9AGAR</name>
<dbReference type="EMBL" id="JARIHO010000014">
    <property type="protein sequence ID" value="KAJ7350267.1"/>
    <property type="molecule type" value="Genomic_DNA"/>
</dbReference>
<sequence length="455" mass="49697">MPGPVRTPPKGVQPPRPPNAWILYRAEKSKVIGRKAQADVSKEISAMWKAELPHIRAEYERRADIKKAEHAAMYPDYRFQPVKKEEKERLRDVKKQEKERRKEAQRRGRANPPPAPVVAPQPSRHYASNPALMVDPLAPYYQAEQRYGLHGPTPPLSAAPSPTVSAVSDPAQSRVEESSASPAAHASSYPQTPSSVYESPALPPSAFASFTSSQSPEPDASQSWKPEPQDSQRPSPINTSGNWTGGFGSQGESLPQQEFLSFDLPNPQMNSWTGHESEFNDISAILSATGDPSIFQLSNFDPQSLLDHPTGELEVSLGQMDFSGFDDSIHNLNLGDYPYYGSQPYMTPSAEFSSDLASLFPPVNTSTSNDFSGNYNAEDFLNFDGHASDASSSQPVPVVEQRSPETTPTRTPYVPPSGAAFSSTRRVGAKWVPPPSAESPVDQSPPRTMWGGVHA</sequence>
<accession>A0AAD7A614</accession>
<evidence type="ECO:0000259" key="5">
    <source>
        <dbReference type="PROSITE" id="PS50118"/>
    </source>
</evidence>
<feature type="domain" description="HMG box" evidence="5">
    <location>
        <begin position="14"/>
        <end position="78"/>
    </location>
</feature>
<dbReference type="Pfam" id="PF00505">
    <property type="entry name" value="HMG_box"/>
    <property type="match status" value="1"/>
</dbReference>
<protein>
    <recommendedName>
        <fullName evidence="5">HMG box domain-containing protein</fullName>
    </recommendedName>
</protein>
<feature type="region of interest" description="Disordered" evidence="4">
    <location>
        <begin position="70"/>
        <end position="130"/>
    </location>
</feature>
<dbReference type="CDD" id="cd01389">
    <property type="entry name" value="HMG-box_ROX1-like"/>
    <property type="match status" value="1"/>
</dbReference>
<gene>
    <name evidence="6" type="ORF">DFH08DRAFT_105354</name>
</gene>
<keyword evidence="7" id="KW-1185">Reference proteome</keyword>
<feature type="DNA-binding region" description="HMG box" evidence="3">
    <location>
        <begin position="14"/>
        <end position="78"/>
    </location>
</feature>
<dbReference type="Gene3D" id="1.10.30.10">
    <property type="entry name" value="High mobility group box domain"/>
    <property type="match status" value="1"/>
</dbReference>
<dbReference type="InterPro" id="IPR009071">
    <property type="entry name" value="HMG_box_dom"/>
</dbReference>
<feature type="region of interest" description="Disordered" evidence="4">
    <location>
        <begin position="145"/>
        <end position="252"/>
    </location>
</feature>
<feature type="compositionally biased region" description="Low complexity" evidence="4">
    <location>
        <begin position="158"/>
        <end position="171"/>
    </location>
</feature>
<reference evidence="6" key="1">
    <citation type="submission" date="2023-03" db="EMBL/GenBank/DDBJ databases">
        <title>Massive genome expansion in bonnet fungi (Mycena s.s.) driven by repeated elements and novel gene families across ecological guilds.</title>
        <authorList>
            <consortium name="Lawrence Berkeley National Laboratory"/>
            <person name="Harder C.B."/>
            <person name="Miyauchi S."/>
            <person name="Viragh M."/>
            <person name="Kuo A."/>
            <person name="Thoen E."/>
            <person name="Andreopoulos B."/>
            <person name="Lu D."/>
            <person name="Skrede I."/>
            <person name="Drula E."/>
            <person name="Henrissat B."/>
            <person name="Morin E."/>
            <person name="Kohler A."/>
            <person name="Barry K."/>
            <person name="LaButti K."/>
            <person name="Morin E."/>
            <person name="Salamov A."/>
            <person name="Lipzen A."/>
            <person name="Mereny Z."/>
            <person name="Hegedus B."/>
            <person name="Baldrian P."/>
            <person name="Stursova M."/>
            <person name="Weitz H."/>
            <person name="Taylor A."/>
            <person name="Grigoriev I.V."/>
            <person name="Nagy L.G."/>
            <person name="Martin F."/>
            <person name="Kauserud H."/>
        </authorList>
    </citation>
    <scope>NUCLEOTIDE SEQUENCE</scope>
    <source>
        <strain evidence="6">CBHHK002</strain>
    </source>
</reference>
<dbReference type="PROSITE" id="PS50118">
    <property type="entry name" value="HMG_BOX_2"/>
    <property type="match status" value="1"/>
</dbReference>
<evidence type="ECO:0000256" key="4">
    <source>
        <dbReference type="SAM" id="MobiDB-lite"/>
    </source>
</evidence>
<comment type="caution">
    <text evidence="6">The sequence shown here is derived from an EMBL/GenBank/DDBJ whole genome shotgun (WGS) entry which is preliminary data.</text>
</comment>
<feature type="compositionally biased region" description="Low complexity" evidence="4">
    <location>
        <begin position="178"/>
        <end position="188"/>
    </location>
</feature>
<dbReference type="Proteomes" id="UP001218218">
    <property type="component" value="Unassembled WGS sequence"/>
</dbReference>
<dbReference type="SMART" id="SM00398">
    <property type="entry name" value="HMG"/>
    <property type="match status" value="1"/>
</dbReference>
<dbReference type="PANTHER" id="PTHR10270:SF161">
    <property type="entry name" value="SEX-DETERMINING REGION Y PROTEIN"/>
    <property type="match status" value="1"/>
</dbReference>
<keyword evidence="1 3" id="KW-0238">DNA-binding</keyword>
<dbReference type="InterPro" id="IPR050140">
    <property type="entry name" value="SRY-related_HMG-box_TF-like"/>
</dbReference>